<evidence type="ECO:0000259" key="2">
    <source>
        <dbReference type="Pfam" id="PF02492"/>
    </source>
</evidence>
<feature type="region of interest" description="Disordered" evidence="1">
    <location>
        <begin position="55"/>
        <end position="76"/>
    </location>
</feature>
<protein>
    <submittedName>
        <fullName evidence="3">Uncharacterized GTP-binding protein YjiA</fullName>
    </submittedName>
</protein>
<reference evidence="3 4" key="1">
    <citation type="submission" date="2019-03" db="EMBL/GenBank/DDBJ databases">
        <authorList>
            <consortium name="Pathogen Informatics"/>
        </authorList>
    </citation>
    <scope>NUCLEOTIDE SEQUENCE [LARGE SCALE GENOMIC DNA]</scope>
    <source>
        <strain evidence="3 4">NCTC12998</strain>
    </source>
</reference>
<organism evidence="3 4">
    <name type="scientific">Raoultella planticola</name>
    <name type="common">Klebsiella planticola</name>
    <dbReference type="NCBI Taxonomy" id="575"/>
    <lineage>
        <taxon>Bacteria</taxon>
        <taxon>Pseudomonadati</taxon>
        <taxon>Pseudomonadota</taxon>
        <taxon>Gammaproteobacteria</taxon>
        <taxon>Enterobacterales</taxon>
        <taxon>Enterobacteriaceae</taxon>
        <taxon>Klebsiella/Raoultella group</taxon>
        <taxon>Raoultella</taxon>
    </lineage>
</organism>
<dbReference type="Proteomes" id="UP000345637">
    <property type="component" value="Unassembled WGS sequence"/>
</dbReference>
<evidence type="ECO:0000256" key="1">
    <source>
        <dbReference type="SAM" id="MobiDB-lite"/>
    </source>
</evidence>
<gene>
    <name evidence="3" type="primary">yjiA_3</name>
    <name evidence="3" type="ORF">NCTC12998_02866</name>
</gene>
<dbReference type="InterPro" id="IPR027417">
    <property type="entry name" value="P-loop_NTPase"/>
</dbReference>
<name>A0A485AYU5_RAOPL</name>
<feature type="domain" description="CobW/HypB/UreG nucleotide-binding" evidence="2">
    <location>
        <begin position="1"/>
        <end position="59"/>
    </location>
</feature>
<proteinExistence type="predicted"/>
<dbReference type="EMBL" id="CAADJE010000023">
    <property type="protein sequence ID" value="VFS65891.1"/>
    <property type="molecule type" value="Genomic_DNA"/>
</dbReference>
<evidence type="ECO:0000313" key="3">
    <source>
        <dbReference type="EMBL" id="VFS65891.1"/>
    </source>
</evidence>
<dbReference type="AlphaFoldDB" id="A0A485AYU5"/>
<accession>A0A485AYU5</accession>
<dbReference type="InterPro" id="IPR003495">
    <property type="entry name" value="CobW/HypB/UreG_nucleotide-bd"/>
</dbReference>
<evidence type="ECO:0000313" key="4">
    <source>
        <dbReference type="Proteomes" id="UP000345637"/>
    </source>
</evidence>
<feature type="compositionally biased region" description="Low complexity" evidence="1">
    <location>
        <begin position="66"/>
        <end position="76"/>
    </location>
</feature>
<dbReference type="Pfam" id="PF02492">
    <property type="entry name" value="cobW"/>
    <property type="match status" value="1"/>
</dbReference>
<sequence length="76" mass="8320">MADPGPIIQTFFSHEVLCERYLLDGVIALVDAVHADQQMNQFTIAQSQVGYADRISADKNGRGGRQRQAARTAGED</sequence>
<dbReference type="Gene3D" id="3.40.50.300">
    <property type="entry name" value="P-loop containing nucleotide triphosphate hydrolases"/>
    <property type="match status" value="1"/>
</dbReference>